<feature type="compositionally biased region" description="Polar residues" evidence="1">
    <location>
        <begin position="291"/>
        <end position="307"/>
    </location>
</feature>
<reference evidence="3 4" key="1">
    <citation type="submission" date="2017-01" db="EMBL/GenBank/DDBJ databases">
        <authorList>
            <person name="Mah S.A."/>
            <person name="Swanson W.J."/>
            <person name="Moy G.W."/>
            <person name="Vacquier V.D."/>
        </authorList>
    </citation>
    <scope>NUCLEOTIDE SEQUENCE [LARGE SCALE GENOMIC DNA]</scope>
    <source>
        <strain evidence="3 4">GSMNP</strain>
    </source>
</reference>
<name>A0A1R1XXV2_9FUNG</name>
<keyword evidence="2" id="KW-0472">Membrane</keyword>
<evidence type="ECO:0000313" key="4">
    <source>
        <dbReference type="Proteomes" id="UP000187283"/>
    </source>
</evidence>
<feature type="transmembrane region" description="Helical" evidence="2">
    <location>
        <begin position="512"/>
        <end position="536"/>
    </location>
</feature>
<accession>A0A1R1XXV2</accession>
<gene>
    <name evidence="3" type="ORF">AYI70_g4705</name>
</gene>
<keyword evidence="4" id="KW-1185">Reference proteome</keyword>
<dbReference type="EMBL" id="LSSN01001469">
    <property type="protein sequence ID" value="OMJ19500.1"/>
    <property type="molecule type" value="Genomic_DNA"/>
</dbReference>
<evidence type="ECO:0000313" key="3">
    <source>
        <dbReference type="EMBL" id="OMJ19500.1"/>
    </source>
</evidence>
<dbReference type="Proteomes" id="UP000187283">
    <property type="component" value="Unassembled WGS sequence"/>
</dbReference>
<evidence type="ECO:0000256" key="2">
    <source>
        <dbReference type="SAM" id="Phobius"/>
    </source>
</evidence>
<organism evidence="3 4">
    <name type="scientific">Smittium culicis</name>
    <dbReference type="NCBI Taxonomy" id="133412"/>
    <lineage>
        <taxon>Eukaryota</taxon>
        <taxon>Fungi</taxon>
        <taxon>Fungi incertae sedis</taxon>
        <taxon>Zoopagomycota</taxon>
        <taxon>Kickxellomycotina</taxon>
        <taxon>Harpellomycetes</taxon>
        <taxon>Harpellales</taxon>
        <taxon>Legeriomycetaceae</taxon>
        <taxon>Smittium</taxon>
    </lineage>
</organism>
<keyword evidence="2" id="KW-0812">Transmembrane</keyword>
<feature type="region of interest" description="Disordered" evidence="1">
    <location>
        <begin position="153"/>
        <end position="176"/>
    </location>
</feature>
<comment type="caution">
    <text evidence="3">The sequence shown here is derived from an EMBL/GenBank/DDBJ whole genome shotgun (WGS) entry which is preliminary data.</text>
</comment>
<evidence type="ECO:0000256" key="1">
    <source>
        <dbReference type="SAM" id="MobiDB-lite"/>
    </source>
</evidence>
<feature type="region of interest" description="Disordered" evidence="1">
    <location>
        <begin position="291"/>
        <end position="311"/>
    </location>
</feature>
<protein>
    <submittedName>
        <fullName evidence="3">Uncharacterized protein</fullName>
    </submittedName>
</protein>
<dbReference type="AlphaFoldDB" id="A0A1R1XXV2"/>
<dbReference type="OrthoDB" id="10337084at2759"/>
<sequence length="569" mass="64145">MDHFIKSDAPPTYLEALNHPKHFDKLDYLLDSDKDSLSEKSFPGYRRKKSFNSIKRKERLESIVKTRHDFLKINPDPASNSDLGLEIEVEKINGLLNDVKNTFDIHASSYKNVTSQIDELNKIISHFKCPDVRIDSAPESNLNPKIPINFSINRSSFSTRNSPNTSPRPSLKNSSNDLIFKDSVKKNLDSDFSAFKISQSDFAYNSDKASSLHKNEVINLESAESSDSNIHNEVDNDEMFDRLSGMIDNLIITADNALKSVPEEVPEASNDADRLYLTPQKYRNLNQVLSDSHCDPSSTRRSLITSSNRRKTSDFGHIRDKFMYTSPNSSISGKKINRTSKSLRLSSTSKPFDLNDGYDSDLEATFFRTNTSSSRLKKRTGLGLTKKSNTGSSSQYIYPPKPNSIGPRNDLSITTRKVSDQSVFEIFSSPTRKCFSSTPSRSGFAPFKNISLISDNLHTKNSGPYEQLFPVMLGEKISNLSHPINHIPDLNDSDKDSSSIDSPSEKIPWNPFHFVVMFYYGILFFLGIMFLNSVLCEYSSDKVKSKLVEKNRPKKDCLKNQSSSDSSLD</sequence>
<feature type="region of interest" description="Disordered" evidence="1">
    <location>
        <begin position="377"/>
        <end position="409"/>
    </location>
</feature>
<keyword evidence="2" id="KW-1133">Transmembrane helix</keyword>
<proteinExistence type="predicted"/>